<dbReference type="RefSeq" id="WP_012872438.1">
    <property type="nucleotide sequence ID" value="NC_013523.1"/>
</dbReference>
<organism evidence="2 3">
    <name type="scientific">Sphaerobacter thermophilus (strain ATCC 49802 / DSM 20745 / KCCM 41009 / NCIMB 13125 / S 6022)</name>
    <dbReference type="NCBI Taxonomy" id="479434"/>
    <lineage>
        <taxon>Bacteria</taxon>
        <taxon>Pseudomonadati</taxon>
        <taxon>Thermomicrobiota</taxon>
        <taxon>Thermomicrobia</taxon>
        <taxon>Sphaerobacterales</taxon>
        <taxon>Sphaerobacterineae</taxon>
        <taxon>Sphaerobacteraceae</taxon>
        <taxon>Sphaerobacter</taxon>
    </lineage>
</organism>
<reference evidence="2 3" key="2">
    <citation type="journal article" date="2010" name="Stand. Genomic Sci.">
        <title>Complete genome sequence of Desulfohalobium retbaense type strain (HR(100)).</title>
        <authorList>
            <person name="Spring S."/>
            <person name="Nolan M."/>
            <person name="Lapidus A."/>
            <person name="Glavina Del Rio T."/>
            <person name="Copeland A."/>
            <person name="Tice H."/>
            <person name="Cheng J.F."/>
            <person name="Lucas S."/>
            <person name="Land M."/>
            <person name="Chen F."/>
            <person name="Bruce D."/>
            <person name="Goodwin L."/>
            <person name="Pitluck S."/>
            <person name="Ivanova N."/>
            <person name="Mavromatis K."/>
            <person name="Mikhailova N."/>
            <person name="Pati A."/>
            <person name="Chen A."/>
            <person name="Palaniappan K."/>
            <person name="Hauser L."/>
            <person name="Chang Y.J."/>
            <person name="Jeffries C.D."/>
            <person name="Munk C."/>
            <person name="Kiss H."/>
            <person name="Chain P."/>
            <person name="Han C."/>
            <person name="Brettin T."/>
            <person name="Detter J.C."/>
            <person name="Schuler E."/>
            <person name="Goker M."/>
            <person name="Rohde M."/>
            <person name="Bristow J."/>
            <person name="Eisen J.A."/>
            <person name="Markowitz V."/>
            <person name="Hugenholtz P."/>
            <person name="Kyrpides N.C."/>
            <person name="Klenk H.P."/>
        </authorList>
    </citation>
    <scope>NUCLEOTIDE SEQUENCE [LARGE SCALE GENOMIC DNA]</scope>
    <source>
        <strain evidence="3">ATCC 49802 / DSM 20745 / S 6022</strain>
    </source>
</reference>
<evidence type="ECO:0008006" key="4">
    <source>
        <dbReference type="Google" id="ProtNLM"/>
    </source>
</evidence>
<evidence type="ECO:0000313" key="3">
    <source>
        <dbReference type="Proteomes" id="UP000002027"/>
    </source>
</evidence>
<reference evidence="3" key="1">
    <citation type="submission" date="2009-11" db="EMBL/GenBank/DDBJ databases">
        <title>The complete chromosome 1 of Sphaerobacter thermophilus DSM 20745.</title>
        <authorList>
            <person name="Lucas S."/>
            <person name="Copeland A."/>
            <person name="Lapidus A."/>
            <person name="Glavina del Rio T."/>
            <person name="Dalin E."/>
            <person name="Tice H."/>
            <person name="Bruce D."/>
            <person name="Goodwin L."/>
            <person name="Pitluck S."/>
            <person name="Kyrpides N."/>
            <person name="Mavromatis K."/>
            <person name="Ivanova N."/>
            <person name="Mikhailova N."/>
            <person name="LaButti K.M."/>
            <person name="Clum A."/>
            <person name="Sun H.I."/>
            <person name="Brettin T."/>
            <person name="Detter J.C."/>
            <person name="Han C."/>
            <person name="Larimer F."/>
            <person name="Land M."/>
            <person name="Hauser L."/>
            <person name="Markowitz V."/>
            <person name="Cheng J.F."/>
            <person name="Hugenholtz P."/>
            <person name="Woyke T."/>
            <person name="Wu D."/>
            <person name="Steenblock K."/>
            <person name="Schneider S."/>
            <person name="Pukall R."/>
            <person name="Goeker M."/>
            <person name="Klenk H.P."/>
            <person name="Eisen J.A."/>
        </authorList>
    </citation>
    <scope>NUCLEOTIDE SEQUENCE [LARGE SCALE GENOMIC DNA]</scope>
    <source>
        <strain evidence="3">ATCC 49802 / DSM 20745 / S 6022</strain>
    </source>
</reference>
<dbReference type="OrthoDB" id="154602at2"/>
<dbReference type="HOGENOM" id="CLU_534098_0_0_0"/>
<accession>D1C575</accession>
<dbReference type="KEGG" id="sti:Sthe_1961"/>
<feature type="signal peptide" evidence="1">
    <location>
        <begin position="1"/>
        <end position="34"/>
    </location>
</feature>
<name>D1C575_SPHTD</name>
<proteinExistence type="predicted"/>
<keyword evidence="1" id="KW-0732">Signal</keyword>
<dbReference type="InParanoid" id="D1C575"/>
<dbReference type="eggNOG" id="COG3591">
    <property type="taxonomic scope" value="Bacteria"/>
</dbReference>
<dbReference type="Proteomes" id="UP000002027">
    <property type="component" value="Chromosome 1"/>
</dbReference>
<sequence length="510" mass="54760">MTGTCRRVAVIGRTAAALLILSSLLAVLAAPAAAQEYAGWEFSPVVCEASPGIGEAWLAAGPDVPPLGSGSLHFAVSADGNGFPQLRQSAFDGVALATLTKLEYSTYVDMDGDLSVAPMLILDIDADADGEADDQLIFQPGLQGVELVNRRWQDWDALGGLWWSKQGLAGMTEANPQLLTTYLEVYPDAAIVSPDDDGALRVAAGCIGAGWESFAGALDAVVVGVSGLDTEYDFEAGVIYARGALPPGYERDVPVFTQLLPAPHSTHAPGTEIAVGVEARSDSPIRSVHLMIDGQNVPVQVVPRAGGGVLATAPRTLPSGVHRVIATVTDQEGDQFTAQWNFVVGEAGESEWFNADGTPKDDAINATMKSLVEAFRWHLFGQTWDGVNHPEMPTHVDTITQGTEPGPWVTDGTFDAEATTATLKSLVEAFRWHFWGQSWQGAGDPPNVPTHATEFVDAEPLSPWFEEDGTPIRSQIEGTLRSLVESFRWHFWGVTWDGQRHEHEMPTHAW</sequence>
<protein>
    <recommendedName>
        <fullName evidence="4">Bacterial Ig-like domain-containing protein</fullName>
    </recommendedName>
</protein>
<dbReference type="EMBL" id="CP001823">
    <property type="protein sequence ID" value="ACZ39392.1"/>
    <property type="molecule type" value="Genomic_DNA"/>
</dbReference>
<feature type="chain" id="PRO_5003021084" description="Bacterial Ig-like domain-containing protein" evidence="1">
    <location>
        <begin position="35"/>
        <end position="510"/>
    </location>
</feature>
<gene>
    <name evidence="2" type="ordered locus">Sthe_1961</name>
</gene>
<keyword evidence="3" id="KW-1185">Reference proteome</keyword>
<dbReference type="AlphaFoldDB" id="D1C575"/>
<evidence type="ECO:0000313" key="2">
    <source>
        <dbReference type="EMBL" id="ACZ39392.1"/>
    </source>
</evidence>
<evidence type="ECO:0000256" key="1">
    <source>
        <dbReference type="SAM" id="SignalP"/>
    </source>
</evidence>